<evidence type="ECO:0000256" key="5">
    <source>
        <dbReference type="ARBA" id="ARBA00022692"/>
    </source>
</evidence>
<evidence type="ECO:0000256" key="7">
    <source>
        <dbReference type="ARBA" id="ARBA00022989"/>
    </source>
</evidence>
<feature type="transmembrane region" description="Helical" evidence="10">
    <location>
        <begin position="6"/>
        <end position="24"/>
    </location>
</feature>
<dbReference type="Proteomes" id="UP000029554">
    <property type="component" value="Unassembled WGS sequence"/>
</dbReference>
<gene>
    <name evidence="12" type="ORF">LG45_06530</name>
</gene>
<dbReference type="EMBL" id="JRHH01000003">
    <property type="protein sequence ID" value="KGD67958.1"/>
    <property type="molecule type" value="Genomic_DNA"/>
</dbReference>
<comment type="caution">
    <text evidence="12">The sequence shown here is derived from an EMBL/GenBank/DDBJ whole genome shotgun (WGS) entry which is preliminary data.</text>
</comment>
<keyword evidence="7 10" id="KW-1133">Transmembrane helix</keyword>
<dbReference type="eggNOG" id="COG1314">
    <property type="taxonomic scope" value="Bacteria"/>
</dbReference>
<dbReference type="InterPro" id="IPR004692">
    <property type="entry name" value="SecG"/>
</dbReference>
<dbReference type="PANTHER" id="PTHR34182:SF1">
    <property type="entry name" value="PROTEIN-EXPORT MEMBRANE PROTEIN SECG"/>
    <property type="match status" value="1"/>
</dbReference>
<sequence>MSTFSIFLVLITIVCFLLIVVIMVQNPKGGGLSSSIGGSQMLGGVQKTTDFLDKSTWVLATSLIVLVLLSSLSFTGTLSDTGSKVIEDAPATSAPAPTTPKADAATTTTAQPAATTTTETAPPPPPTTEKK</sequence>
<accession>A0A095TZZ7</accession>
<keyword evidence="5 10" id="KW-0812">Transmembrane</keyword>
<dbReference type="STRING" id="1453498.LG45_06530"/>
<dbReference type="Pfam" id="PF03840">
    <property type="entry name" value="SecG"/>
    <property type="match status" value="1"/>
</dbReference>
<feature type="region of interest" description="Disordered" evidence="11">
    <location>
        <begin position="88"/>
        <end position="131"/>
    </location>
</feature>
<evidence type="ECO:0000256" key="4">
    <source>
        <dbReference type="ARBA" id="ARBA00022475"/>
    </source>
</evidence>
<dbReference type="GO" id="GO:0043952">
    <property type="term" value="P:protein transport by the Sec complex"/>
    <property type="evidence" value="ECO:0007669"/>
    <property type="project" value="TreeGrafter"/>
</dbReference>
<reference evidence="12 13" key="1">
    <citation type="submission" date="2014-09" db="EMBL/GenBank/DDBJ databases">
        <title>Whole Genome Shotgun of Flavobacterium aquatile LMG 4008.</title>
        <authorList>
            <person name="Gale A.N."/>
            <person name="Pipes S.E."/>
            <person name="Newman J.D."/>
        </authorList>
    </citation>
    <scope>NUCLEOTIDE SEQUENCE [LARGE SCALE GENOMIC DNA]</scope>
    <source>
        <strain evidence="12 13">LMG 4008</strain>
    </source>
</reference>
<dbReference type="NCBIfam" id="TIGR00810">
    <property type="entry name" value="secG"/>
    <property type="match status" value="1"/>
</dbReference>
<feature type="transmembrane region" description="Helical" evidence="10">
    <location>
        <begin position="56"/>
        <end position="74"/>
    </location>
</feature>
<dbReference type="PANTHER" id="PTHR34182">
    <property type="entry name" value="PROTEIN-EXPORT MEMBRANE PROTEIN SECG"/>
    <property type="match status" value="1"/>
</dbReference>
<evidence type="ECO:0000256" key="8">
    <source>
        <dbReference type="ARBA" id="ARBA00023010"/>
    </source>
</evidence>
<evidence type="ECO:0000313" key="12">
    <source>
        <dbReference type="EMBL" id="KGD67958.1"/>
    </source>
</evidence>
<evidence type="ECO:0000256" key="1">
    <source>
        <dbReference type="ARBA" id="ARBA00004651"/>
    </source>
</evidence>
<feature type="compositionally biased region" description="Pro residues" evidence="11">
    <location>
        <begin position="121"/>
        <end position="131"/>
    </location>
</feature>
<evidence type="ECO:0000256" key="9">
    <source>
        <dbReference type="ARBA" id="ARBA00023136"/>
    </source>
</evidence>
<evidence type="ECO:0000256" key="11">
    <source>
        <dbReference type="SAM" id="MobiDB-lite"/>
    </source>
</evidence>
<evidence type="ECO:0000256" key="10">
    <source>
        <dbReference type="RuleBase" id="RU365087"/>
    </source>
</evidence>
<dbReference type="RefSeq" id="WP_035125549.1">
    <property type="nucleotide sequence ID" value="NZ_JRHH01000003.1"/>
</dbReference>
<keyword evidence="6 10" id="KW-0653">Protein transport</keyword>
<comment type="subcellular location">
    <subcellularLocation>
        <location evidence="1 10">Cell membrane</location>
        <topology evidence="1 10">Multi-pass membrane protein</topology>
    </subcellularLocation>
</comment>
<dbReference type="GO" id="GO:0005886">
    <property type="term" value="C:plasma membrane"/>
    <property type="evidence" value="ECO:0007669"/>
    <property type="project" value="UniProtKB-SubCell"/>
</dbReference>
<keyword evidence="9 10" id="KW-0472">Membrane</keyword>
<evidence type="ECO:0000256" key="6">
    <source>
        <dbReference type="ARBA" id="ARBA00022927"/>
    </source>
</evidence>
<keyword evidence="4 10" id="KW-1003">Cell membrane</keyword>
<dbReference type="AlphaFoldDB" id="A0A095TZZ7"/>
<comment type="function">
    <text evidence="10">Involved in protein export. Participates in an early event of protein translocation.</text>
</comment>
<keyword evidence="3 10" id="KW-0813">Transport</keyword>
<feature type="compositionally biased region" description="Low complexity" evidence="11">
    <location>
        <begin position="89"/>
        <end position="120"/>
    </location>
</feature>
<dbReference type="GO" id="GO:0009306">
    <property type="term" value="P:protein secretion"/>
    <property type="evidence" value="ECO:0007669"/>
    <property type="project" value="UniProtKB-UniRule"/>
</dbReference>
<keyword evidence="8 10" id="KW-0811">Translocation</keyword>
<proteinExistence type="inferred from homology"/>
<evidence type="ECO:0000313" key="13">
    <source>
        <dbReference type="Proteomes" id="UP000029554"/>
    </source>
</evidence>
<comment type="similarity">
    <text evidence="2 10">Belongs to the SecG family.</text>
</comment>
<name>A0A095TZZ7_9FLAO</name>
<organism evidence="12 13">
    <name type="scientific">Flavobacterium aquatile LMG 4008 = ATCC 11947</name>
    <dbReference type="NCBI Taxonomy" id="1453498"/>
    <lineage>
        <taxon>Bacteria</taxon>
        <taxon>Pseudomonadati</taxon>
        <taxon>Bacteroidota</taxon>
        <taxon>Flavobacteriia</taxon>
        <taxon>Flavobacteriales</taxon>
        <taxon>Flavobacteriaceae</taxon>
        <taxon>Flavobacterium</taxon>
    </lineage>
</organism>
<dbReference type="GO" id="GO:0065002">
    <property type="term" value="P:intracellular protein transmembrane transport"/>
    <property type="evidence" value="ECO:0007669"/>
    <property type="project" value="TreeGrafter"/>
</dbReference>
<dbReference type="GO" id="GO:0015450">
    <property type="term" value="F:protein-transporting ATPase activity"/>
    <property type="evidence" value="ECO:0007669"/>
    <property type="project" value="UniProtKB-UniRule"/>
</dbReference>
<evidence type="ECO:0000256" key="3">
    <source>
        <dbReference type="ARBA" id="ARBA00022448"/>
    </source>
</evidence>
<evidence type="ECO:0000256" key="2">
    <source>
        <dbReference type="ARBA" id="ARBA00008445"/>
    </source>
</evidence>
<protein>
    <recommendedName>
        <fullName evidence="10">Protein-export membrane protein SecG</fullName>
    </recommendedName>
</protein>
<keyword evidence="13" id="KW-1185">Reference proteome</keyword>